<evidence type="ECO:0000256" key="1">
    <source>
        <dbReference type="SAM" id="MobiDB-lite"/>
    </source>
</evidence>
<dbReference type="AlphaFoldDB" id="A0A315ZS40"/>
<protein>
    <submittedName>
        <fullName evidence="2">Uncharacterized protein</fullName>
    </submittedName>
</protein>
<reference evidence="3" key="1">
    <citation type="submission" date="2017-07" db="EMBL/GenBank/DDBJ databases">
        <authorList>
            <person name="Varghese N."/>
            <person name="Submissions S."/>
        </authorList>
    </citation>
    <scope>NUCLEOTIDE SEQUENCE [LARGE SCALE GENOMIC DNA]</scope>
    <source>
        <strain evidence="3">NLAE-zl-C134</strain>
    </source>
</reference>
<gene>
    <name evidence="2" type="ORF">SAMN05216529_11665</name>
</gene>
<organism evidence="2 3">
    <name type="scientific">Faecalicatena contorta</name>
    <dbReference type="NCBI Taxonomy" id="39482"/>
    <lineage>
        <taxon>Bacteria</taxon>
        <taxon>Bacillati</taxon>
        <taxon>Bacillota</taxon>
        <taxon>Clostridia</taxon>
        <taxon>Lachnospirales</taxon>
        <taxon>Lachnospiraceae</taxon>
        <taxon>Faecalicatena</taxon>
    </lineage>
</organism>
<evidence type="ECO:0000313" key="2">
    <source>
        <dbReference type="EMBL" id="SUQ15804.1"/>
    </source>
</evidence>
<evidence type="ECO:0000313" key="3">
    <source>
        <dbReference type="Proteomes" id="UP000254051"/>
    </source>
</evidence>
<name>A0A315ZS40_9FIRM</name>
<dbReference type="EMBL" id="UHJJ01000016">
    <property type="protein sequence ID" value="SUQ15804.1"/>
    <property type="molecule type" value="Genomic_DNA"/>
</dbReference>
<keyword evidence="3" id="KW-1185">Reference proteome</keyword>
<sequence length="46" mass="5666">MQIEIIRKNREQEKARLMSYQEKLEKKGGRKNGCRKNICRKHNQRH</sequence>
<feature type="compositionally biased region" description="Basic residues" evidence="1">
    <location>
        <begin position="28"/>
        <end position="46"/>
    </location>
</feature>
<accession>A0A315ZS40</accession>
<feature type="region of interest" description="Disordered" evidence="1">
    <location>
        <begin position="25"/>
        <end position="46"/>
    </location>
</feature>
<proteinExistence type="predicted"/>
<dbReference type="Proteomes" id="UP000254051">
    <property type="component" value="Unassembled WGS sequence"/>
</dbReference>